<gene>
    <name evidence="4" type="ORF">ACJMK2_026508</name>
</gene>
<dbReference type="SUPFAM" id="SSF82895">
    <property type="entry name" value="TSP-1 type 1 repeat"/>
    <property type="match status" value="2"/>
</dbReference>
<proteinExistence type="predicted"/>
<evidence type="ECO:0000259" key="3">
    <source>
        <dbReference type="PROSITE" id="PS50835"/>
    </source>
</evidence>
<dbReference type="Gene3D" id="2.60.40.10">
    <property type="entry name" value="Immunoglobulins"/>
    <property type="match status" value="1"/>
</dbReference>
<dbReference type="InterPro" id="IPR007110">
    <property type="entry name" value="Ig-like_dom"/>
</dbReference>
<dbReference type="PANTHER" id="PTHR22906">
    <property type="entry name" value="PROPERDIN"/>
    <property type="match status" value="1"/>
</dbReference>
<dbReference type="AlphaFoldDB" id="A0ABD3XNC4"/>
<protein>
    <recommendedName>
        <fullName evidence="3">Ig-like domain-containing protein</fullName>
    </recommendedName>
</protein>
<dbReference type="PROSITE" id="PS50092">
    <property type="entry name" value="TSP1"/>
    <property type="match status" value="2"/>
</dbReference>
<dbReference type="Proteomes" id="UP001634394">
    <property type="component" value="Unassembled WGS sequence"/>
</dbReference>
<dbReference type="Gene3D" id="2.20.100.10">
    <property type="entry name" value="Thrombospondin type-1 (TSP1) repeat"/>
    <property type="match status" value="2"/>
</dbReference>
<feature type="domain" description="Ig-like" evidence="3">
    <location>
        <begin position="497"/>
        <end position="573"/>
    </location>
</feature>
<dbReference type="InterPro" id="IPR052065">
    <property type="entry name" value="Compl_asym_regulator"/>
</dbReference>
<dbReference type="SUPFAM" id="SSF48726">
    <property type="entry name" value="Immunoglobulin"/>
    <property type="match status" value="1"/>
</dbReference>
<organism evidence="4 5">
    <name type="scientific">Sinanodonta woodiana</name>
    <name type="common">Chinese pond mussel</name>
    <name type="synonym">Anodonta woodiana</name>
    <dbReference type="NCBI Taxonomy" id="1069815"/>
    <lineage>
        <taxon>Eukaryota</taxon>
        <taxon>Metazoa</taxon>
        <taxon>Spiralia</taxon>
        <taxon>Lophotrochozoa</taxon>
        <taxon>Mollusca</taxon>
        <taxon>Bivalvia</taxon>
        <taxon>Autobranchia</taxon>
        <taxon>Heteroconchia</taxon>
        <taxon>Palaeoheterodonta</taxon>
        <taxon>Unionida</taxon>
        <taxon>Unionoidea</taxon>
        <taxon>Unionidae</taxon>
        <taxon>Unioninae</taxon>
        <taxon>Sinanodonta</taxon>
    </lineage>
</organism>
<dbReference type="Pfam" id="PF00090">
    <property type="entry name" value="TSP_1"/>
    <property type="match status" value="2"/>
</dbReference>
<dbReference type="InterPro" id="IPR013783">
    <property type="entry name" value="Ig-like_fold"/>
</dbReference>
<keyword evidence="2" id="KW-1015">Disulfide bond</keyword>
<comment type="caution">
    <text evidence="4">The sequence shown here is derived from an EMBL/GenBank/DDBJ whole genome shotgun (WGS) entry which is preliminary data.</text>
</comment>
<evidence type="ECO:0000256" key="2">
    <source>
        <dbReference type="ARBA" id="ARBA00023157"/>
    </source>
</evidence>
<dbReference type="PANTHER" id="PTHR22906:SF21">
    <property type="entry name" value="SEMA DOMAIN-CONTAINING PROTEIN"/>
    <property type="match status" value="1"/>
</dbReference>
<evidence type="ECO:0000256" key="1">
    <source>
        <dbReference type="ARBA" id="ARBA00022737"/>
    </source>
</evidence>
<dbReference type="InterPro" id="IPR036179">
    <property type="entry name" value="Ig-like_dom_sf"/>
</dbReference>
<name>A0ABD3XNC4_SINWO</name>
<reference evidence="4 5" key="1">
    <citation type="submission" date="2024-11" db="EMBL/GenBank/DDBJ databases">
        <title>Chromosome-level genome assembly of the freshwater bivalve Anodonta woodiana.</title>
        <authorList>
            <person name="Chen X."/>
        </authorList>
    </citation>
    <scope>NUCLEOTIDE SEQUENCE [LARGE SCALE GENOMIC DNA]</scope>
    <source>
        <strain evidence="4">MN2024</strain>
        <tissue evidence="4">Gills</tissue>
    </source>
</reference>
<keyword evidence="5" id="KW-1185">Reference proteome</keyword>
<dbReference type="FunFam" id="2.20.100.10:FF:000001">
    <property type="entry name" value="semaphorin-5A isoform X1"/>
    <property type="match status" value="1"/>
</dbReference>
<dbReference type="EMBL" id="JBJQND010000002">
    <property type="protein sequence ID" value="KAL3886523.1"/>
    <property type="molecule type" value="Genomic_DNA"/>
</dbReference>
<evidence type="ECO:0000313" key="5">
    <source>
        <dbReference type="Proteomes" id="UP001634394"/>
    </source>
</evidence>
<dbReference type="InterPro" id="IPR000884">
    <property type="entry name" value="TSP1_rpt"/>
</dbReference>
<dbReference type="SMART" id="SM00209">
    <property type="entry name" value="TSP1"/>
    <property type="match status" value="2"/>
</dbReference>
<accession>A0ABD3XNC4</accession>
<sequence>MEKKRKRRHCQRCGDEFSDRHFRLHNCKDVQCDSGEEEEQESVEDNSIQYLESTDLPWQTSAMPLPKNITKEDRLMYFESIQSQVVSSSDSESDNSMYEAALEDAMSDSETQIVSEKSSGNDYICDFGSEFNKLFGLDELPDRGTLSEMSRKPDFEYIKLSSRNVDFQNADWRLNDGIEYPSGKSMALTEVEVKHLFQMYGVLYPNIAISAESVCISYRSVRQVSIYGSILGTKHGRSYRSAMILAHWSDGDCKIAGCNAVDLTPRPGQIEKLLLHNLFVDGKMCLHLIAKVIWFTELDESLKNMYGKPVEVWRSDSFEREGPAVFIPVQRIKSKFVYAYKTIKSKKVIIVCPRDRYLVQILFKIQPHNICEIVHMYALHEAVIGGWNAWSSWNQCSVTCGQGSHYRLRICNNPHPANGGATCSGSSSETQLCTQQVCSVDGQWSLWTMWSICSKTCGTGGTRFRQRTCDNPPPSVGGKDCAQSPYESQDCDGLVVPNVIQTTINFTKPDGSNIAMQCLVPGSTPLQQNSRIQWMAPQAVGKPFPPNVFQEDDGSLVIIGLSIENTGPYFCQIITPCGTYNSAPFYVNSQ</sequence>
<dbReference type="FunFam" id="2.20.100.10:FF:000007">
    <property type="entry name" value="Thrombospondin 1"/>
    <property type="match status" value="1"/>
</dbReference>
<dbReference type="PROSITE" id="PS50835">
    <property type="entry name" value="IG_LIKE"/>
    <property type="match status" value="1"/>
</dbReference>
<dbReference type="InterPro" id="IPR036383">
    <property type="entry name" value="TSP1_rpt_sf"/>
</dbReference>
<keyword evidence="1" id="KW-0677">Repeat</keyword>
<dbReference type="PRINTS" id="PR01705">
    <property type="entry name" value="TSP1REPEAT"/>
</dbReference>
<evidence type="ECO:0000313" key="4">
    <source>
        <dbReference type="EMBL" id="KAL3886523.1"/>
    </source>
</evidence>